<evidence type="ECO:0000259" key="2">
    <source>
        <dbReference type="Pfam" id="PF06057"/>
    </source>
</evidence>
<dbReference type="SUPFAM" id="SSF53474">
    <property type="entry name" value="alpha/beta-Hydrolases"/>
    <property type="match status" value="2"/>
</dbReference>
<dbReference type="InterPro" id="IPR029058">
    <property type="entry name" value="AB_hydrolase_fold"/>
</dbReference>
<sequence length="580" mass="60954">MTGKTMATHGSADSRYAGRHRFGKTGVARLARRLARHLAAGVLGWSAAMAPVTARAQTAPLAPEHRPNLLRPAPKAGPAAQPPAAASSVPSPVMPQAAAAAAGAAAFRGAGNATPEIMTHGRFENVPIFRPDGEPNATVLFFSDDDGWTPRAERMARALAETGALVAGIDTARLMANYTKDDIACVYAAGDLDNFGRWVEAAVKLPGYTPPILVGDGVGGTFAYAMLAQAGSDTFSGALSVDFCPVLPMSRPLCQGEGVHFGRGVTHTAGGAPMRLLPAPVMSAPWLAMGGPAGGPYARAPRCPDHVAQAFAARTPNANWLVGGLAGSLGAMDTSGTTPTPVLADWVTQYKNAFRRLNAHHVAGTARPPAAVADLPVIEVPATGKPDANLADTFAILLSGDGGWAGLDRDVAGALSAHGIPVVGVDSLRYFWSARTPASGALDIDRLMRFYQTRWNKKRVILVGYSQGADVLPFMVNRLPPGGRERVALLVLMGLGQKADFEFRMTNWVMSSQNGLPIRPEVERLPDGMAMCIYGADEDDSNCPGLDPRRVQVVKMPGGHHFDGNYTALADKILQGVARR</sequence>
<comment type="caution">
    <text evidence="3">The sequence shown here is derived from an EMBL/GenBank/DDBJ whole genome shotgun (WGS) entry which is preliminary data.</text>
</comment>
<feature type="region of interest" description="Disordered" evidence="1">
    <location>
        <begin position="59"/>
        <end position="91"/>
    </location>
</feature>
<dbReference type="InterPro" id="IPR010333">
    <property type="entry name" value="VirJ"/>
</dbReference>
<keyword evidence="4" id="KW-1185">Reference proteome</keyword>
<dbReference type="Proteomes" id="UP000361468">
    <property type="component" value="Unassembled WGS sequence"/>
</dbReference>
<evidence type="ECO:0000256" key="1">
    <source>
        <dbReference type="SAM" id="MobiDB-lite"/>
    </source>
</evidence>
<evidence type="ECO:0000313" key="4">
    <source>
        <dbReference type="Proteomes" id="UP000361468"/>
    </source>
</evidence>
<protein>
    <submittedName>
        <fullName evidence="3">Type iv secretory pathway virj component-related protein</fullName>
    </submittedName>
</protein>
<dbReference type="RefSeq" id="WP_224785362.1">
    <property type="nucleotide sequence ID" value="NZ_CABPSO010000015.1"/>
</dbReference>
<dbReference type="PIRSF" id="PIRSF029063">
    <property type="entry name" value="IV_sec_VirJ"/>
    <property type="match status" value="1"/>
</dbReference>
<dbReference type="Gene3D" id="3.40.50.1820">
    <property type="entry name" value="alpha/beta hydrolase"/>
    <property type="match status" value="1"/>
</dbReference>
<feature type="compositionally biased region" description="Low complexity" evidence="1">
    <location>
        <begin position="72"/>
        <end position="91"/>
    </location>
</feature>
<feature type="domain" description="Bacterial virulence" evidence="2">
    <location>
        <begin position="392"/>
        <end position="580"/>
    </location>
</feature>
<dbReference type="Pfam" id="PF06057">
    <property type="entry name" value="VirJ"/>
    <property type="match status" value="1"/>
</dbReference>
<dbReference type="EMBL" id="CABPSO010000015">
    <property type="protein sequence ID" value="VVE71170.1"/>
    <property type="molecule type" value="Genomic_DNA"/>
</dbReference>
<proteinExistence type="predicted"/>
<dbReference type="InterPro" id="IPR011225">
    <property type="entry name" value="IV_sec_VirJ"/>
</dbReference>
<reference evidence="3 4" key="1">
    <citation type="submission" date="2019-08" db="EMBL/GenBank/DDBJ databases">
        <authorList>
            <person name="Peeters C."/>
        </authorList>
    </citation>
    <scope>NUCLEOTIDE SEQUENCE [LARGE SCALE GENOMIC DNA]</scope>
    <source>
        <strain evidence="3 4">LMG 31119</strain>
    </source>
</reference>
<organism evidence="3 4">
    <name type="scientific">Pandoraea pnomenusa</name>
    <dbReference type="NCBI Taxonomy" id="93220"/>
    <lineage>
        <taxon>Bacteria</taxon>
        <taxon>Pseudomonadati</taxon>
        <taxon>Pseudomonadota</taxon>
        <taxon>Betaproteobacteria</taxon>
        <taxon>Burkholderiales</taxon>
        <taxon>Burkholderiaceae</taxon>
        <taxon>Pandoraea</taxon>
    </lineage>
</organism>
<gene>
    <name evidence="3" type="ORF">PPN31119_03841</name>
</gene>
<accession>A0ABY6WNL6</accession>
<evidence type="ECO:0000313" key="3">
    <source>
        <dbReference type="EMBL" id="VVE71170.1"/>
    </source>
</evidence>
<name>A0ABY6WNL6_9BURK</name>